<dbReference type="Gene3D" id="1.10.630.10">
    <property type="entry name" value="Cytochrome P450"/>
    <property type="match status" value="1"/>
</dbReference>
<evidence type="ECO:0000256" key="4">
    <source>
        <dbReference type="ARBA" id="ARBA00023002"/>
    </source>
</evidence>
<dbReference type="PRINTS" id="PR00385">
    <property type="entry name" value="P450"/>
</dbReference>
<dbReference type="Proteomes" id="UP001304298">
    <property type="component" value="Unassembled WGS sequence"/>
</dbReference>
<dbReference type="PANTHER" id="PTHR24291">
    <property type="entry name" value="CYTOCHROME P450 FAMILY 4"/>
    <property type="match status" value="1"/>
</dbReference>
<protein>
    <submittedName>
        <fullName evidence="8">Cytochrome P450</fullName>
    </submittedName>
</protein>
<evidence type="ECO:0000313" key="9">
    <source>
        <dbReference type="Proteomes" id="UP001304298"/>
    </source>
</evidence>
<evidence type="ECO:0000256" key="7">
    <source>
        <dbReference type="RuleBase" id="RU000461"/>
    </source>
</evidence>
<keyword evidence="9" id="KW-1185">Reference proteome</keyword>
<dbReference type="Pfam" id="PF00067">
    <property type="entry name" value="p450"/>
    <property type="match status" value="1"/>
</dbReference>
<organism evidence="8 9">
    <name type="scientific">Amycolatopsis heterodermiae</name>
    <dbReference type="NCBI Taxonomy" id="3110235"/>
    <lineage>
        <taxon>Bacteria</taxon>
        <taxon>Bacillati</taxon>
        <taxon>Actinomycetota</taxon>
        <taxon>Actinomycetes</taxon>
        <taxon>Pseudonocardiales</taxon>
        <taxon>Pseudonocardiaceae</taxon>
        <taxon>Amycolatopsis</taxon>
    </lineage>
</organism>
<name>A0ABU5R8F7_9PSEU</name>
<comment type="similarity">
    <text evidence="1 7">Belongs to the cytochrome P450 family.</text>
</comment>
<keyword evidence="2 7" id="KW-0349">Heme</keyword>
<proteinExistence type="inferred from homology"/>
<reference evidence="8 9" key="1">
    <citation type="submission" date="2023-12" db="EMBL/GenBank/DDBJ databases">
        <title>Amycolatopsis sp. V23-08.</title>
        <authorList>
            <person name="Somphong A."/>
        </authorList>
    </citation>
    <scope>NUCLEOTIDE SEQUENCE [LARGE SCALE GENOMIC DNA]</scope>
    <source>
        <strain evidence="8 9">V23-08</strain>
    </source>
</reference>
<dbReference type="InterPro" id="IPR050196">
    <property type="entry name" value="Cytochrome_P450_Monoox"/>
</dbReference>
<keyword evidence="6 7" id="KW-0503">Monooxygenase</keyword>
<sequence>MASASVPLAPGALPVVGHTFSLLRDSHAFLTSLPAHGDVVRVRFGRSDTVVVCTPELTQRVLREDKVFDKGGTLFDRIRDWLGDGLGTCPHSRHRRQRRLIQPAFHHSRMPAYGEIMSRQIDAVTGGWHDGDVLDLPSEMGTLSARIVVEAMFRDALPEHLLKQAVDDVGVVVRGLYLRASMPAFLTRLPLPGNRRQIAARARLHRIVTDIVTERRASGADQGDLLSALLAARDTGEQGDTTGLSDAEISDQVMTFFASGLETTALALVWALRLLAFHPEVEQRVLAEAGAVLGGGPARFDAMRDLPLTGRVVTEVLRLFPPAGEMFTRTVTGDTTLGGYPVAAGTTVMYSSCLIHHRSDLYDDPARFDPDRWDGESRAQPPREAFIPFGGGARKCIGEQFAVAEVVLGLATIVSRWRVRPVTARQTPPRTVAEWRRLGKRMRVTSRQTKE</sequence>
<dbReference type="CDD" id="cd11049">
    <property type="entry name" value="CYP170A1-like"/>
    <property type="match status" value="1"/>
</dbReference>
<dbReference type="InterPro" id="IPR036396">
    <property type="entry name" value="Cyt_P450_sf"/>
</dbReference>
<dbReference type="InterPro" id="IPR001128">
    <property type="entry name" value="Cyt_P450"/>
</dbReference>
<evidence type="ECO:0000256" key="2">
    <source>
        <dbReference type="ARBA" id="ARBA00022617"/>
    </source>
</evidence>
<keyword evidence="5 7" id="KW-0408">Iron</keyword>
<evidence type="ECO:0000256" key="5">
    <source>
        <dbReference type="ARBA" id="ARBA00023004"/>
    </source>
</evidence>
<dbReference type="RefSeq" id="WP_323330065.1">
    <property type="nucleotide sequence ID" value="NZ_JAYFSI010000005.1"/>
</dbReference>
<gene>
    <name evidence="8" type="ORF">VA596_23535</name>
</gene>
<keyword evidence="4 7" id="KW-0560">Oxidoreductase</keyword>
<dbReference type="EMBL" id="JAYFSI010000005">
    <property type="protein sequence ID" value="MEA5362528.1"/>
    <property type="molecule type" value="Genomic_DNA"/>
</dbReference>
<dbReference type="PANTHER" id="PTHR24291:SF50">
    <property type="entry name" value="BIFUNCTIONAL ALBAFLAVENONE MONOOXYGENASE_TERPENE SYNTHASE"/>
    <property type="match status" value="1"/>
</dbReference>
<comment type="caution">
    <text evidence="8">The sequence shown here is derived from an EMBL/GenBank/DDBJ whole genome shotgun (WGS) entry which is preliminary data.</text>
</comment>
<keyword evidence="3 7" id="KW-0479">Metal-binding</keyword>
<dbReference type="SUPFAM" id="SSF48264">
    <property type="entry name" value="Cytochrome P450"/>
    <property type="match status" value="1"/>
</dbReference>
<evidence type="ECO:0000256" key="6">
    <source>
        <dbReference type="ARBA" id="ARBA00023033"/>
    </source>
</evidence>
<dbReference type="PRINTS" id="PR00463">
    <property type="entry name" value="EP450I"/>
</dbReference>
<accession>A0ABU5R8F7</accession>
<dbReference type="InterPro" id="IPR002401">
    <property type="entry name" value="Cyt_P450_E_grp-I"/>
</dbReference>
<dbReference type="InterPro" id="IPR017972">
    <property type="entry name" value="Cyt_P450_CS"/>
</dbReference>
<evidence type="ECO:0000313" key="8">
    <source>
        <dbReference type="EMBL" id="MEA5362528.1"/>
    </source>
</evidence>
<evidence type="ECO:0000256" key="3">
    <source>
        <dbReference type="ARBA" id="ARBA00022723"/>
    </source>
</evidence>
<dbReference type="PROSITE" id="PS00086">
    <property type="entry name" value="CYTOCHROME_P450"/>
    <property type="match status" value="1"/>
</dbReference>
<evidence type="ECO:0000256" key="1">
    <source>
        <dbReference type="ARBA" id="ARBA00010617"/>
    </source>
</evidence>